<dbReference type="PANTHER" id="PTHR40036">
    <property type="entry name" value="MACROCIN O-METHYLTRANSFERASE"/>
    <property type="match status" value="1"/>
</dbReference>
<comment type="caution">
    <text evidence="1">The sequence shown here is derived from an EMBL/GenBank/DDBJ whole genome shotgun (WGS) entry which is preliminary data.</text>
</comment>
<evidence type="ECO:0000313" key="1">
    <source>
        <dbReference type="EMBL" id="RDU72151.1"/>
    </source>
</evidence>
<dbReference type="AlphaFoldDB" id="A0A3D8J5S8"/>
<dbReference type="Gene3D" id="3.40.50.150">
    <property type="entry name" value="Vaccinia Virus protein VP39"/>
    <property type="match status" value="1"/>
</dbReference>
<dbReference type="Pfam" id="PF05711">
    <property type="entry name" value="TylF"/>
    <property type="match status" value="1"/>
</dbReference>
<proteinExistence type="predicted"/>
<dbReference type="SUPFAM" id="SSF53335">
    <property type="entry name" value="S-adenosyl-L-methionine-dependent methyltransferases"/>
    <property type="match status" value="1"/>
</dbReference>
<organism evidence="1 2">
    <name type="scientific">Helicobacter brantae</name>
    <dbReference type="NCBI Taxonomy" id="375927"/>
    <lineage>
        <taxon>Bacteria</taxon>
        <taxon>Pseudomonadati</taxon>
        <taxon>Campylobacterota</taxon>
        <taxon>Epsilonproteobacteria</taxon>
        <taxon>Campylobacterales</taxon>
        <taxon>Helicobacteraceae</taxon>
        <taxon>Helicobacter</taxon>
    </lineage>
</organism>
<accession>A0A3D8J5S8</accession>
<keyword evidence="1" id="KW-0808">Transferase</keyword>
<evidence type="ECO:0000313" key="2">
    <source>
        <dbReference type="Proteomes" id="UP000257045"/>
    </source>
</evidence>
<gene>
    <name evidence="1" type="ORF">CQA58_00670</name>
</gene>
<dbReference type="Proteomes" id="UP000257045">
    <property type="component" value="Unassembled WGS sequence"/>
</dbReference>
<reference evidence="1 2" key="1">
    <citation type="submission" date="2018-04" db="EMBL/GenBank/DDBJ databases">
        <title>Novel Campyloabacter and Helicobacter Species and Strains.</title>
        <authorList>
            <person name="Mannion A.J."/>
            <person name="Shen Z."/>
            <person name="Fox J.G."/>
        </authorList>
    </citation>
    <scope>NUCLEOTIDE SEQUENCE [LARGE SCALE GENOMIC DNA]</scope>
    <source>
        <strain evidence="1 2">MIT 04-9366</strain>
    </source>
</reference>
<protein>
    <submittedName>
        <fullName evidence="1">dTDP-6-deoxy-L-hexose 3-O-methyltransferase</fullName>
    </submittedName>
</protein>
<dbReference type="GO" id="GO:0032259">
    <property type="term" value="P:methylation"/>
    <property type="evidence" value="ECO:0007669"/>
    <property type="project" value="UniProtKB-KW"/>
</dbReference>
<dbReference type="RefSeq" id="WP_115568781.1">
    <property type="nucleotide sequence ID" value="NZ_NXLV01000001.1"/>
</dbReference>
<name>A0A3D8J5S8_9HELI</name>
<dbReference type="EMBL" id="NXLV01000001">
    <property type="protein sequence ID" value="RDU72151.1"/>
    <property type="molecule type" value="Genomic_DNA"/>
</dbReference>
<dbReference type="InterPro" id="IPR029063">
    <property type="entry name" value="SAM-dependent_MTases_sf"/>
</dbReference>
<dbReference type="OrthoDB" id="9799872at2"/>
<dbReference type="InterPro" id="IPR008884">
    <property type="entry name" value="TylF_MeTrfase"/>
</dbReference>
<dbReference type="GO" id="GO:0008168">
    <property type="term" value="F:methyltransferase activity"/>
    <property type="evidence" value="ECO:0007669"/>
    <property type="project" value="UniProtKB-KW"/>
</dbReference>
<keyword evidence="2" id="KW-1185">Reference proteome</keyword>
<dbReference type="PANTHER" id="PTHR40036:SF1">
    <property type="entry name" value="MACROCIN O-METHYLTRANSFERASE"/>
    <property type="match status" value="1"/>
</dbReference>
<sequence length="234" mass="27320">MSELIMKYNYPMEYKLNNFEKYVSRQSLARFIARYELFKKVMDVKGSIIECGVHWGGGVLAFAKLCAGFDLLNFDRKVIGFDTFEGFPHLDERDMQSTSHEELKVGGFQSFMAIEEELRECIEEFDNNRFINQYNKIELVKGDACQTIPQYLKDNPHTLISLLYLDFDLYEPTKVALDYLAPRIVKGGIIAFDELNEENWKGESIAAFEYFKSFNNCKLQKFSFTPRISYMVIE</sequence>
<keyword evidence="1" id="KW-0489">Methyltransferase</keyword>